<name>A0A1E1F0Q7_9SPHN</name>
<dbReference type="AlphaFoldDB" id="A0A1E1F0Q7"/>
<dbReference type="RefSeq" id="WP_123905451.1">
    <property type="nucleotide sequence ID" value="NZ_AP017655.1"/>
</dbReference>
<evidence type="ECO:0000313" key="2">
    <source>
        <dbReference type="Proteomes" id="UP000218272"/>
    </source>
</evidence>
<dbReference type="EMBL" id="AP017655">
    <property type="protein sequence ID" value="BAV64100.1"/>
    <property type="molecule type" value="Genomic_DNA"/>
</dbReference>
<reference evidence="1 2" key="1">
    <citation type="submission" date="2016-10" db="EMBL/GenBank/DDBJ databases">
        <title>Complete Genome Sequence of the Nonylphenol-Degrading Bacterium Sphingobium cloacae JCM 10874T.</title>
        <authorList>
            <person name="Ootsuka M."/>
            <person name="Nishizawa T."/>
            <person name="Ohta H."/>
        </authorList>
    </citation>
    <scope>NUCLEOTIDE SEQUENCE [LARGE SCALE GENOMIC DNA]</scope>
    <source>
        <strain evidence="1 2">JCM 10874</strain>
    </source>
</reference>
<dbReference type="Proteomes" id="UP000218272">
    <property type="component" value="Chromosome SCLO_1"/>
</dbReference>
<keyword evidence="2" id="KW-1185">Reference proteome</keyword>
<accession>A0A1E1F0Q7</accession>
<proteinExistence type="predicted"/>
<sequence length="136" mass="14857">MVRSKSFTNIRHELDNGTPVELKVTLNRPGKKLGSKSLFSSTGIFAVRGSEYGDNFEKDVKGLVPHVKGSLEARKAALANIMSQGDLMDIDDEYIAGCTVLMRQDGHQYTVYLLGDSNVSTKFPLSVHVPSNGLLD</sequence>
<dbReference type="KEGG" id="sclo:SCLO_1010600"/>
<gene>
    <name evidence="1" type="ORF">SCLO_1010600</name>
</gene>
<evidence type="ECO:0000313" key="1">
    <source>
        <dbReference type="EMBL" id="BAV64100.1"/>
    </source>
</evidence>
<organism evidence="1 2">
    <name type="scientific">Sphingobium cloacae</name>
    <dbReference type="NCBI Taxonomy" id="120107"/>
    <lineage>
        <taxon>Bacteria</taxon>
        <taxon>Pseudomonadati</taxon>
        <taxon>Pseudomonadota</taxon>
        <taxon>Alphaproteobacteria</taxon>
        <taxon>Sphingomonadales</taxon>
        <taxon>Sphingomonadaceae</taxon>
        <taxon>Sphingobium</taxon>
    </lineage>
</organism>
<protein>
    <submittedName>
        <fullName evidence="1">Uncharacterized protein</fullName>
    </submittedName>
</protein>
<dbReference type="OrthoDB" id="8478953at2"/>